<evidence type="ECO:0000313" key="3">
    <source>
        <dbReference type="Proteomes" id="UP000251205"/>
    </source>
</evidence>
<organism evidence="2 3">
    <name type="scientific">Rhizobium tropici</name>
    <dbReference type="NCBI Taxonomy" id="398"/>
    <lineage>
        <taxon>Bacteria</taxon>
        <taxon>Pseudomonadati</taxon>
        <taxon>Pseudomonadota</taxon>
        <taxon>Alphaproteobacteria</taxon>
        <taxon>Hyphomicrobiales</taxon>
        <taxon>Rhizobiaceae</taxon>
        <taxon>Rhizobium/Agrobacterium group</taxon>
        <taxon>Rhizobium</taxon>
    </lineage>
</organism>
<sequence length="76" mass="8563">MYNLEAALIYHWQKKTLSDEELLQMSNPGEVIARTVIGFAIFAVMILGLNLWATPNDQRPHVAAAYQMQSVSAEKQ</sequence>
<evidence type="ECO:0000313" key="2">
    <source>
        <dbReference type="EMBL" id="RAX40549.1"/>
    </source>
</evidence>
<comment type="caution">
    <text evidence="2">The sequence shown here is derived from an EMBL/GenBank/DDBJ whole genome shotgun (WGS) entry which is preliminary data.</text>
</comment>
<keyword evidence="1" id="KW-1133">Transmembrane helix</keyword>
<dbReference type="EMBL" id="QMKK01000038">
    <property type="protein sequence ID" value="RAX40549.1"/>
    <property type="molecule type" value="Genomic_DNA"/>
</dbReference>
<accession>A0A329Y8R5</accession>
<gene>
    <name evidence="2" type="ORF">DQ393_15555</name>
</gene>
<reference evidence="2 3" key="1">
    <citation type="submission" date="2018-06" db="EMBL/GenBank/DDBJ databases">
        <title>Whole Genome Sequence of an efficient microsymbiont, Rhizobium tropici.</title>
        <authorList>
            <person name="Srinivasan R."/>
            <person name="Singh H.V."/>
            <person name="Srivastava R."/>
            <person name="Kumari B."/>
            <person name="Radhakrishna A."/>
        </authorList>
    </citation>
    <scope>NUCLEOTIDE SEQUENCE [LARGE SCALE GENOMIC DNA]</scope>
    <source>
        <strain evidence="2 3">IGFRI Rhizo-19</strain>
    </source>
</reference>
<name>A0A329Y8R5_RHITR</name>
<protein>
    <submittedName>
        <fullName evidence="2">Uncharacterized protein</fullName>
    </submittedName>
</protein>
<proteinExistence type="predicted"/>
<dbReference type="RefSeq" id="WP_112342670.1">
    <property type="nucleotide sequence ID" value="NZ_QMKK01000038.1"/>
</dbReference>
<evidence type="ECO:0000256" key="1">
    <source>
        <dbReference type="SAM" id="Phobius"/>
    </source>
</evidence>
<dbReference type="OrthoDB" id="8304543at2"/>
<feature type="transmembrane region" description="Helical" evidence="1">
    <location>
        <begin position="31"/>
        <end position="52"/>
    </location>
</feature>
<keyword evidence="1" id="KW-0812">Transmembrane</keyword>
<keyword evidence="1" id="KW-0472">Membrane</keyword>
<dbReference type="AlphaFoldDB" id="A0A329Y8R5"/>
<dbReference type="Proteomes" id="UP000251205">
    <property type="component" value="Unassembled WGS sequence"/>
</dbReference>